<accession>A0A5C7W1Y4</accession>
<reference evidence="1 2" key="1">
    <citation type="submission" date="2018-09" db="EMBL/GenBank/DDBJ databases">
        <title>Metagenome Assembled Genomes from an Advanced Water Purification Facility.</title>
        <authorList>
            <person name="Stamps B.W."/>
            <person name="Spear J.R."/>
        </authorList>
    </citation>
    <scope>NUCLEOTIDE SEQUENCE [LARGE SCALE GENOMIC DNA]</scope>
    <source>
        <strain evidence="1">Bin_52_1</strain>
    </source>
</reference>
<dbReference type="EMBL" id="SSFO01000189">
    <property type="protein sequence ID" value="TXI31420.1"/>
    <property type="molecule type" value="Genomic_DNA"/>
</dbReference>
<organism evidence="1 2">
    <name type="scientific">Aquipseudomonas alcaligenes</name>
    <name type="common">Pseudomonas alcaligenes</name>
    <dbReference type="NCBI Taxonomy" id="43263"/>
    <lineage>
        <taxon>Bacteria</taxon>
        <taxon>Pseudomonadati</taxon>
        <taxon>Pseudomonadota</taxon>
        <taxon>Gammaproteobacteria</taxon>
        <taxon>Pseudomonadales</taxon>
        <taxon>Pseudomonadaceae</taxon>
        <taxon>Aquipseudomonas</taxon>
    </lineage>
</organism>
<proteinExistence type="predicted"/>
<dbReference type="AlphaFoldDB" id="A0A5C7W1Y4"/>
<evidence type="ECO:0000313" key="1">
    <source>
        <dbReference type="EMBL" id="TXI31420.1"/>
    </source>
</evidence>
<gene>
    <name evidence="1" type="ORF">E6Q69_11410</name>
</gene>
<comment type="caution">
    <text evidence="1">The sequence shown here is derived from an EMBL/GenBank/DDBJ whole genome shotgun (WGS) entry which is preliminary data.</text>
</comment>
<evidence type="ECO:0000313" key="2">
    <source>
        <dbReference type="Proteomes" id="UP000321110"/>
    </source>
</evidence>
<sequence length="115" mass="12893">MSYPMGYIVKVTPSDGAAEYSHGTLWADESFIGYFWQMTGKQDDGEFAMAHFREVKRIPGTDDFVYGKDVEFKVADIRIEICALRAPLSNYRGCTRPIENLPLWTAVGDGRAAGF</sequence>
<name>A0A5C7W1Y4_AQUAC</name>
<dbReference type="Proteomes" id="UP000321110">
    <property type="component" value="Unassembled WGS sequence"/>
</dbReference>
<protein>
    <submittedName>
        <fullName evidence="1">Uncharacterized protein</fullName>
    </submittedName>
</protein>